<protein>
    <submittedName>
        <fullName evidence="2">GNAT family N-acetyltransferase</fullName>
    </submittedName>
</protein>
<dbReference type="Proteomes" id="UP001528040">
    <property type="component" value="Unassembled WGS sequence"/>
</dbReference>
<dbReference type="InterPro" id="IPR016181">
    <property type="entry name" value="Acyl_CoA_acyltransferase"/>
</dbReference>
<name>A0ABT4VW73_9RHOB</name>
<dbReference type="SUPFAM" id="SSF55729">
    <property type="entry name" value="Acyl-CoA N-acyltransferases (Nat)"/>
    <property type="match status" value="1"/>
</dbReference>
<dbReference type="Pfam" id="PF00583">
    <property type="entry name" value="Acetyltransf_1"/>
    <property type="match status" value="1"/>
</dbReference>
<sequence length="160" mass="17950">MSEFHPLSRGTVRQLAALEVREDQANLVASNLLTMAQSIFEPGSEIFGIWDNDEPVGLLAIVDMSHPEAELDEGDDPDGIYIWRLMVDRNYQRRGHGLAALDFSRELAHRKKRSKLVVGVVDEPGCALPLYEAFGFKRTGRILQNEVELILHLGRVQVSV</sequence>
<dbReference type="CDD" id="cd04301">
    <property type="entry name" value="NAT_SF"/>
    <property type="match status" value="1"/>
</dbReference>
<evidence type="ECO:0000313" key="2">
    <source>
        <dbReference type="EMBL" id="MDA5092499.1"/>
    </source>
</evidence>
<evidence type="ECO:0000259" key="1">
    <source>
        <dbReference type="PROSITE" id="PS51186"/>
    </source>
</evidence>
<dbReference type="PROSITE" id="PS51186">
    <property type="entry name" value="GNAT"/>
    <property type="match status" value="1"/>
</dbReference>
<keyword evidence="3" id="KW-1185">Reference proteome</keyword>
<dbReference type="Gene3D" id="3.40.630.30">
    <property type="match status" value="1"/>
</dbReference>
<dbReference type="EMBL" id="JAQIIO010000001">
    <property type="protein sequence ID" value="MDA5092499.1"/>
    <property type="molecule type" value="Genomic_DNA"/>
</dbReference>
<comment type="caution">
    <text evidence="2">The sequence shown here is derived from an EMBL/GenBank/DDBJ whole genome shotgun (WGS) entry which is preliminary data.</text>
</comment>
<reference evidence="2 3" key="1">
    <citation type="submission" date="2023-01" db="EMBL/GenBank/DDBJ databases">
        <authorList>
            <person name="Yoon J.-W."/>
        </authorList>
    </citation>
    <scope>NUCLEOTIDE SEQUENCE [LARGE SCALE GENOMIC DNA]</scope>
    <source>
        <strain evidence="2 3">KMU-50</strain>
    </source>
</reference>
<dbReference type="InterPro" id="IPR000182">
    <property type="entry name" value="GNAT_dom"/>
</dbReference>
<gene>
    <name evidence="2" type="ORF">O2N63_00150</name>
</gene>
<dbReference type="RefSeq" id="WP_271051971.1">
    <property type="nucleotide sequence ID" value="NZ_JAQIIO010000001.1"/>
</dbReference>
<evidence type="ECO:0000313" key="3">
    <source>
        <dbReference type="Proteomes" id="UP001528040"/>
    </source>
</evidence>
<organism evidence="2 3">
    <name type="scientific">Aliiroseovarius salicola</name>
    <dbReference type="NCBI Taxonomy" id="3009082"/>
    <lineage>
        <taxon>Bacteria</taxon>
        <taxon>Pseudomonadati</taxon>
        <taxon>Pseudomonadota</taxon>
        <taxon>Alphaproteobacteria</taxon>
        <taxon>Rhodobacterales</taxon>
        <taxon>Paracoccaceae</taxon>
        <taxon>Aliiroseovarius</taxon>
    </lineage>
</organism>
<proteinExistence type="predicted"/>
<accession>A0ABT4VW73</accession>
<feature type="domain" description="N-acetyltransferase" evidence="1">
    <location>
        <begin position="2"/>
        <end position="154"/>
    </location>
</feature>